<accession>A0A097EN25</accession>
<proteinExistence type="predicted"/>
<name>A0A097EN25_9GAMM</name>
<keyword evidence="1" id="KW-0472">Membrane</keyword>
<evidence type="ECO:0000313" key="3">
    <source>
        <dbReference type="Proteomes" id="UP000029672"/>
    </source>
</evidence>
<keyword evidence="1" id="KW-1133">Transmembrane helix</keyword>
<dbReference type="HOGENOM" id="CLU_1803334_0_0_6"/>
<dbReference type="RefSeq" id="WP_040008261.1">
    <property type="nucleotide sequence ID" value="NZ_CP009574.1"/>
</dbReference>
<sequence length="143" mass="16428">MSDDIKKDLENASKQSNSIKDDIRSPKALKLRLTVLNIIKIDDWLLAIKKLLSTAISIFIIVMLLVYIISYEIPPIYSLLDDIQRYVLGSNIYDKFIDMNNSDFVVNPKNFKALIGLLTVRLTMLSCSIALLLFMMKRNKNEK</sequence>
<dbReference type="KEGG" id="frf:LO80_02530"/>
<keyword evidence="1" id="KW-0812">Transmembrane</keyword>
<feature type="transmembrane region" description="Helical" evidence="1">
    <location>
        <begin position="113"/>
        <end position="134"/>
    </location>
</feature>
<keyword evidence="3" id="KW-1185">Reference proteome</keyword>
<dbReference type="Proteomes" id="UP000029672">
    <property type="component" value="Chromosome"/>
</dbReference>
<evidence type="ECO:0000256" key="1">
    <source>
        <dbReference type="SAM" id="Phobius"/>
    </source>
</evidence>
<evidence type="ECO:0000313" key="2">
    <source>
        <dbReference type="EMBL" id="AIT08968.1"/>
    </source>
</evidence>
<dbReference type="AlphaFoldDB" id="A0A097EN25"/>
<protein>
    <submittedName>
        <fullName evidence="2">Uncharacterized protein</fullName>
    </submittedName>
</protein>
<gene>
    <name evidence="2" type="ORF">LO80_02530</name>
</gene>
<dbReference type="EMBL" id="CP009574">
    <property type="protein sequence ID" value="AIT08968.1"/>
    <property type="molecule type" value="Genomic_DNA"/>
</dbReference>
<organism evidence="2 3">
    <name type="scientific">Candidatus Francisella endociliophora</name>
    <dbReference type="NCBI Taxonomy" id="653937"/>
    <lineage>
        <taxon>Bacteria</taxon>
        <taxon>Pseudomonadati</taxon>
        <taxon>Pseudomonadota</taxon>
        <taxon>Gammaproteobacteria</taxon>
        <taxon>Thiotrichales</taxon>
        <taxon>Francisellaceae</taxon>
        <taxon>Francisella</taxon>
    </lineage>
</organism>
<reference evidence="2 3" key="1">
    <citation type="submission" date="2014-10" db="EMBL/GenBank/DDBJ databases">
        <title>Whole genome sequence of Francisella endociliophora strain FSC1006, isolated from a laboratory culture of the marine ciliate Euplotes raikovi.</title>
        <authorList>
            <person name="Granberg M."/>
            <person name="Backman S."/>
            <person name="Lundmark E."/>
            <person name="Nilsson E."/>
            <person name="Karlsson E."/>
            <person name="Thelaus J."/>
            <person name="Ohrman C."/>
            <person name="Larkeryd A."/>
            <person name="Stenberg P."/>
        </authorList>
    </citation>
    <scope>NUCLEOTIDE SEQUENCE [LARGE SCALE GENOMIC DNA]</scope>
    <source>
        <strain evidence="2 3">FSC1006</strain>
    </source>
</reference>
<feature type="transmembrane region" description="Helical" evidence="1">
    <location>
        <begin position="51"/>
        <end position="70"/>
    </location>
</feature>